<keyword evidence="3 10" id="KW-0132">Cell division</keyword>
<evidence type="ECO:0000256" key="10">
    <source>
        <dbReference type="HAMAP-Rule" id="MF_00321"/>
    </source>
</evidence>
<organism evidence="12 13">
    <name type="scientific">Serpentinicella alkaliphila</name>
    <dbReference type="NCBI Taxonomy" id="1734049"/>
    <lineage>
        <taxon>Bacteria</taxon>
        <taxon>Bacillati</taxon>
        <taxon>Bacillota</taxon>
        <taxon>Clostridia</taxon>
        <taxon>Peptostreptococcales</taxon>
        <taxon>Natronincolaceae</taxon>
        <taxon>Serpentinicella</taxon>
    </lineage>
</organism>
<dbReference type="PANTHER" id="PTHR11649">
    <property type="entry name" value="MSS1/TRME-RELATED GTP-BINDING PROTEIN"/>
    <property type="match status" value="1"/>
</dbReference>
<accession>A0A4R2TK36</accession>
<dbReference type="NCBIfam" id="TIGR03598">
    <property type="entry name" value="GTPase_YsxC"/>
    <property type="match status" value="1"/>
</dbReference>
<proteinExistence type="inferred from homology"/>
<dbReference type="PROSITE" id="PS51706">
    <property type="entry name" value="G_ENGB"/>
    <property type="match status" value="1"/>
</dbReference>
<dbReference type="GO" id="GO:0005829">
    <property type="term" value="C:cytosol"/>
    <property type="evidence" value="ECO:0007669"/>
    <property type="project" value="TreeGrafter"/>
</dbReference>
<evidence type="ECO:0000256" key="9">
    <source>
        <dbReference type="ARBA" id="ARBA00023306"/>
    </source>
</evidence>
<evidence type="ECO:0000313" key="13">
    <source>
        <dbReference type="Proteomes" id="UP000295504"/>
    </source>
</evidence>
<name>A0A4R2TK36_9FIRM</name>
<dbReference type="InterPro" id="IPR005225">
    <property type="entry name" value="Small_GTP-bd"/>
</dbReference>
<keyword evidence="4" id="KW-0479">Metal-binding</keyword>
<protein>
    <recommendedName>
        <fullName evidence="10">Probable GTP-binding protein EngB</fullName>
    </recommendedName>
</protein>
<dbReference type="FunFam" id="3.40.50.300:FF:000098">
    <property type="entry name" value="Probable GTP-binding protein EngB"/>
    <property type="match status" value="1"/>
</dbReference>
<dbReference type="Pfam" id="PF01926">
    <property type="entry name" value="MMR_HSR1"/>
    <property type="match status" value="1"/>
</dbReference>
<sequence>MKVKTSDIAITAVMPSQYPADDLPEIAMIGRSNVGKSSTINTILNRKNLARVSANPGKTRTINFYIINKEFYLVDLPGYGYAKVARSDRAAWGKMIETYLSTRNALQEVLLLVDIRHTPSEDDVLMYNWLRQYGYGSIVIATKSDKISKNQQQKSMKVIRETLGMPTNAQIVPISSLKKLGIDKLWGALESLFIENQLNITIEEQGEI</sequence>
<dbReference type="GO" id="GO:0005525">
    <property type="term" value="F:GTP binding"/>
    <property type="evidence" value="ECO:0007669"/>
    <property type="project" value="UniProtKB-UniRule"/>
</dbReference>
<evidence type="ECO:0000256" key="7">
    <source>
        <dbReference type="ARBA" id="ARBA00023134"/>
    </source>
</evidence>
<evidence type="ECO:0000256" key="4">
    <source>
        <dbReference type="ARBA" id="ARBA00022723"/>
    </source>
</evidence>
<dbReference type="InterPro" id="IPR027417">
    <property type="entry name" value="P-loop_NTPase"/>
</dbReference>
<keyword evidence="7 10" id="KW-0342">GTP-binding</keyword>
<dbReference type="GO" id="GO:0046872">
    <property type="term" value="F:metal ion binding"/>
    <property type="evidence" value="ECO:0007669"/>
    <property type="project" value="UniProtKB-KW"/>
</dbReference>
<keyword evidence="6" id="KW-0460">Magnesium</keyword>
<evidence type="ECO:0000256" key="6">
    <source>
        <dbReference type="ARBA" id="ARBA00022842"/>
    </source>
</evidence>
<dbReference type="PANTHER" id="PTHR11649:SF13">
    <property type="entry name" value="ENGB-TYPE G DOMAIN-CONTAINING PROTEIN"/>
    <property type="match status" value="1"/>
</dbReference>
<comment type="similarity">
    <text evidence="2 10">Belongs to the TRAFAC class TrmE-Era-EngA-EngB-Septin-like GTPase superfamily. EngB GTPase family.</text>
</comment>
<evidence type="ECO:0000256" key="5">
    <source>
        <dbReference type="ARBA" id="ARBA00022741"/>
    </source>
</evidence>
<dbReference type="RefSeq" id="WP_132847925.1">
    <property type="nucleotide sequence ID" value="NZ_CP058648.1"/>
</dbReference>
<keyword evidence="9 10" id="KW-0131">Cell cycle</keyword>
<dbReference type="InterPro" id="IPR006073">
    <property type="entry name" value="GTP-bd"/>
</dbReference>
<keyword evidence="8 10" id="KW-0717">Septation</keyword>
<evidence type="ECO:0000259" key="11">
    <source>
        <dbReference type="PROSITE" id="PS51706"/>
    </source>
</evidence>
<dbReference type="InterPro" id="IPR019987">
    <property type="entry name" value="GTP-bd_ribosome_bio_YsxC"/>
</dbReference>
<keyword evidence="13" id="KW-1185">Reference proteome</keyword>
<evidence type="ECO:0000256" key="8">
    <source>
        <dbReference type="ARBA" id="ARBA00023210"/>
    </source>
</evidence>
<feature type="domain" description="EngB-type G" evidence="11">
    <location>
        <begin position="22"/>
        <end position="195"/>
    </location>
</feature>
<dbReference type="GO" id="GO:0000917">
    <property type="term" value="P:division septum assembly"/>
    <property type="evidence" value="ECO:0007669"/>
    <property type="project" value="UniProtKB-KW"/>
</dbReference>
<dbReference type="CDD" id="cd01876">
    <property type="entry name" value="YihA_EngB"/>
    <property type="match status" value="1"/>
</dbReference>
<keyword evidence="5 10" id="KW-0547">Nucleotide-binding</keyword>
<dbReference type="Gene3D" id="3.40.50.300">
    <property type="entry name" value="P-loop containing nucleotide triphosphate hydrolases"/>
    <property type="match status" value="1"/>
</dbReference>
<dbReference type="EMBL" id="SLYC01000008">
    <property type="protein sequence ID" value="TCQ03711.1"/>
    <property type="molecule type" value="Genomic_DNA"/>
</dbReference>
<evidence type="ECO:0000256" key="1">
    <source>
        <dbReference type="ARBA" id="ARBA00001946"/>
    </source>
</evidence>
<comment type="caution">
    <text evidence="12">The sequence shown here is derived from an EMBL/GenBank/DDBJ whole genome shotgun (WGS) entry which is preliminary data.</text>
</comment>
<dbReference type="NCBIfam" id="TIGR00231">
    <property type="entry name" value="small_GTP"/>
    <property type="match status" value="1"/>
</dbReference>
<evidence type="ECO:0000256" key="2">
    <source>
        <dbReference type="ARBA" id="ARBA00009638"/>
    </source>
</evidence>
<comment type="function">
    <text evidence="10">Necessary for normal cell division and for the maintenance of normal septation.</text>
</comment>
<comment type="cofactor">
    <cofactor evidence="1">
        <name>Mg(2+)</name>
        <dbReference type="ChEBI" id="CHEBI:18420"/>
    </cofactor>
</comment>
<reference evidence="12 13" key="1">
    <citation type="submission" date="2019-03" db="EMBL/GenBank/DDBJ databases">
        <title>Genomic Encyclopedia of Type Strains, Phase IV (KMG-IV): sequencing the most valuable type-strain genomes for metagenomic binning, comparative biology and taxonomic classification.</title>
        <authorList>
            <person name="Goeker M."/>
        </authorList>
    </citation>
    <scope>NUCLEOTIDE SEQUENCE [LARGE SCALE GENOMIC DNA]</scope>
    <source>
        <strain evidence="12 13">DSM 100013</strain>
    </source>
</reference>
<gene>
    <name evidence="10" type="primary">engB</name>
    <name evidence="12" type="ORF">EDD79_100828</name>
</gene>
<dbReference type="InterPro" id="IPR030393">
    <property type="entry name" value="G_ENGB_dom"/>
</dbReference>
<dbReference type="SUPFAM" id="SSF52540">
    <property type="entry name" value="P-loop containing nucleoside triphosphate hydrolases"/>
    <property type="match status" value="1"/>
</dbReference>
<dbReference type="AlphaFoldDB" id="A0A4R2TK36"/>
<evidence type="ECO:0000256" key="3">
    <source>
        <dbReference type="ARBA" id="ARBA00022618"/>
    </source>
</evidence>
<dbReference type="OrthoDB" id="9804921at2"/>
<evidence type="ECO:0000313" key="12">
    <source>
        <dbReference type="EMBL" id="TCQ03711.1"/>
    </source>
</evidence>
<dbReference type="Proteomes" id="UP000295504">
    <property type="component" value="Unassembled WGS sequence"/>
</dbReference>
<dbReference type="HAMAP" id="MF_00321">
    <property type="entry name" value="GTPase_EngB"/>
    <property type="match status" value="1"/>
</dbReference>